<feature type="binding site" evidence="3">
    <location>
        <position position="142"/>
    </location>
    <ligand>
        <name>a divalent metal cation</name>
        <dbReference type="ChEBI" id="CHEBI:60240"/>
    </ligand>
</feature>
<dbReference type="GO" id="GO:0005509">
    <property type="term" value="F:calcium ion binding"/>
    <property type="evidence" value="ECO:0007669"/>
    <property type="project" value="TreeGrafter"/>
</dbReference>
<dbReference type="AlphaFoldDB" id="A0A9X2I6V1"/>
<comment type="caution">
    <text evidence="5">The sequence shown here is derived from an EMBL/GenBank/DDBJ whole genome shotgun (WGS) entry which is preliminary data.</text>
</comment>
<dbReference type="Pfam" id="PF08450">
    <property type="entry name" value="SGL"/>
    <property type="match status" value="1"/>
</dbReference>
<feature type="domain" description="SMP-30/Gluconolactonase/LRE-like region" evidence="4">
    <location>
        <begin position="13"/>
        <end position="247"/>
    </location>
</feature>
<name>A0A9X2I6V1_9GAMM</name>
<accession>A0A9X2I6V1</accession>
<feature type="active site" description="Proton donor/acceptor" evidence="2">
    <location>
        <position position="189"/>
    </location>
</feature>
<dbReference type="PRINTS" id="PR01790">
    <property type="entry name" value="SMP30FAMILY"/>
</dbReference>
<keyword evidence="6" id="KW-1185">Reference proteome</keyword>
<feature type="binding site" evidence="3">
    <location>
        <position position="98"/>
    </location>
    <ligand>
        <name>substrate</name>
    </ligand>
</feature>
<evidence type="ECO:0000259" key="4">
    <source>
        <dbReference type="Pfam" id="PF08450"/>
    </source>
</evidence>
<keyword evidence="3" id="KW-0862">Zinc</keyword>
<comment type="cofactor">
    <cofactor evidence="3">
        <name>Zn(2+)</name>
        <dbReference type="ChEBI" id="CHEBI:29105"/>
    </cofactor>
    <text evidence="3">Binds 1 divalent metal cation per subunit.</text>
</comment>
<reference evidence="5" key="2">
    <citation type="submission" date="2023-01" db="EMBL/GenBank/DDBJ databases">
        <title>Gilvimarinus xylanilyticus HB14 isolated from Caulerpa lentillifera aquaculture base in Hainan, China.</title>
        <authorList>
            <person name="Zhang Y.-J."/>
        </authorList>
    </citation>
    <scope>NUCLEOTIDE SEQUENCE</scope>
    <source>
        <strain evidence="5">HB14</strain>
    </source>
</reference>
<keyword evidence="3" id="KW-0479">Metal-binding</keyword>
<dbReference type="EMBL" id="JAMFTH010000005">
    <property type="protein sequence ID" value="MCP8900547.1"/>
    <property type="molecule type" value="Genomic_DNA"/>
</dbReference>
<evidence type="ECO:0000256" key="2">
    <source>
        <dbReference type="PIRSR" id="PIRSR605511-1"/>
    </source>
</evidence>
<dbReference type="PANTHER" id="PTHR10907">
    <property type="entry name" value="REGUCALCIN"/>
    <property type="match status" value="1"/>
</dbReference>
<reference evidence="5" key="1">
    <citation type="submission" date="2022-05" db="EMBL/GenBank/DDBJ databases">
        <authorList>
            <person name="Sun H.-N."/>
        </authorList>
    </citation>
    <scope>NUCLEOTIDE SEQUENCE</scope>
    <source>
        <strain evidence="5">HB14</strain>
    </source>
</reference>
<dbReference type="PANTHER" id="PTHR10907:SF47">
    <property type="entry name" value="REGUCALCIN"/>
    <property type="match status" value="1"/>
</dbReference>
<proteinExistence type="inferred from homology"/>
<sequence>MELVAEIELGCELGEGVLWDDLEQRIWWTDILGQCLYSAAIDGTELRRWPVPEAITAFGFTHTPGQLICSFASGIGYFRPTTGKYQWLVRPSLSGAARFNDGRVDPWGNFWAGTLSPGQSRAKLYRYDGELIEARTGLEIANGLCWSPDGSQLYHADSPRREIRVFRPSDGELGAGRVFCRTPEGIYPDGACTDADGNLWSAQWGGSRVVCYSPAGDVIHTLMLPVSQPSCVAWGGPELQHLLVTSAWEHMSPEQRRREPRAGNLFVYHTSFRGRPCDRWVEN</sequence>
<organism evidence="5 6">
    <name type="scientific">Gilvimarinus xylanilyticus</name>
    <dbReference type="NCBI Taxonomy" id="2944139"/>
    <lineage>
        <taxon>Bacteria</taxon>
        <taxon>Pseudomonadati</taxon>
        <taxon>Pseudomonadota</taxon>
        <taxon>Gammaproteobacteria</taxon>
        <taxon>Cellvibrionales</taxon>
        <taxon>Cellvibrionaceae</taxon>
        <taxon>Gilvimarinus</taxon>
    </lineage>
</organism>
<dbReference type="InterPro" id="IPR011042">
    <property type="entry name" value="6-blade_b-propeller_TolB-like"/>
</dbReference>
<dbReference type="Gene3D" id="2.120.10.30">
    <property type="entry name" value="TolB, C-terminal domain"/>
    <property type="match status" value="1"/>
</dbReference>
<evidence type="ECO:0000313" key="6">
    <source>
        <dbReference type="Proteomes" id="UP001139319"/>
    </source>
</evidence>
<gene>
    <name evidence="5" type="ORF">M6D89_14665</name>
</gene>
<feature type="binding site" evidence="3">
    <location>
        <position position="15"/>
    </location>
    <ligand>
        <name>a divalent metal cation</name>
        <dbReference type="ChEBI" id="CHEBI:60240"/>
    </ligand>
</feature>
<dbReference type="RefSeq" id="WP_253968834.1">
    <property type="nucleotide sequence ID" value="NZ_JAMFTH010000005.1"/>
</dbReference>
<feature type="binding site" evidence="3">
    <location>
        <position position="189"/>
    </location>
    <ligand>
        <name>a divalent metal cation</name>
        <dbReference type="ChEBI" id="CHEBI:60240"/>
    </ligand>
</feature>
<protein>
    <submittedName>
        <fullName evidence="5">SMP-30/gluconolactonase/LRE family protein</fullName>
    </submittedName>
</protein>
<dbReference type="SUPFAM" id="SSF63829">
    <property type="entry name" value="Calcium-dependent phosphotriesterase"/>
    <property type="match status" value="1"/>
</dbReference>
<evidence type="ECO:0000313" key="5">
    <source>
        <dbReference type="EMBL" id="MCP8900547.1"/>
    </source>
</evidence>
<dbReference type="Proteomes" id="UP001139319">
    <property type="component" value="Unassembled WGS sequence"/>
</dbReference>
<dbReference type="GO" id="GO:0004341">
    <property type="term" value="F:gluconolactonase activity"/>
    <property type="evidence" value="ECO:0007669"/>
    <property type="project" value="TreeGrafter"/>
</dbReference>
<dbReference type="InterPro" id="IPR013658">
    <property type="entry name" value="SGL"/>
</dbReference>
<comment type="similarity">
    <text evidence="1">Belongs to the SMP-30/CGR1 family.</text>
</comment>
<dbReference type="InterPro" id="IPR005511">
    <property type="entry name" value="SMP-30"/>
</dbReference>
<feature type="binding site" evidence="3">
    <location>
        <position position="100"/>
    </location>
    <ligand>
        <name>substrate</name>
    </ligand>
</feature>
<evidence type="ECO:0000256" key="3">
    <source>
        <dbReference type="PIRSR" id="PIRSR605511-2"/>
    </source>
</evidence>
<evidence type="ECO:0000256" key="1">
    <source>
        <dbReference type="ARBA" id="ARBA00008853"/>
    </source>
</evidence>
<dbReference type="GO" id="GO:0019853">
    <property type="term" value="P:L-ascorbic acid biosynthetic process"/>
    <property type="evidence" value="ECO:0007669"/>
    <property type="project" value="TreeGrafter"/>
</dbReference>